<accession>A0A2P4EQ79</accession>
<evidence type="ECO:0000256" key="4">
    <source>
        <dbReference type="ARBA" id="ARBA00022670"/>
    </source>
</evidence>
<dbReference type="Proteomes" id="UP000243451">
    <property type="component" value="Unassembled WGS sequence"/>
</dbReference>
<proteinExistence type="predicted"/>
<protein>
    <recommendedName>
        <fullName evidence="13">Peptidase M48 domain-containing protein</fullName>
    </recommendedName>
</protein>
<dbReference type="InterPro" id="IPR050083">
    <property type="entry name" value="HtpX_protease"/>
</dbReference>
<evidence type="ECO:0000256" key="9">
    <source>
        <dbReference type="ARBA" id="ARBA00022989"/>
    </source>
</evidence>
<dbReference type="GO" id="GO:0046872">
    <property type="term" value="F:metal ion binding"/>
    <property type="evidence" value="ECO:0007669"/>
    <property type="project" value="UniProtKB-KW"/>
</dbReference>
<feature type="transmembrane region" description="Helical" evidence="12">
    <location>
        <begin position="60"/>
        <end position="80"/>
    </location>
</feature>
<name>A0A2P4EQ79_9GAMM</name>
<evidence type="ECO:0000259" key="13">
    <source>
        <dbReference type="Pfam" id="PF01435"/>
    </source>
</evidence>
<keyword evidence="15" id="KW-1185">Reference proteome</keyword>
<evidence type="ECO:0000256" key="10">
    <source>
        <dbReference type="ARBA" id="ARBA00023049"/>
    </source>
</evidence>
<evidence type="ECO:0000256" key="2">
    <source>
        <dbReference type="ARBA" id="ARBA00004651"/>
    </source>
</evidence>
<dbReference type="EMBL" id="PPSK01000042">
    <property type="protein sequence ID" value="POB00771.1"/>
    <property type="molecule type" value="Genomic_DNA"/>
</dbReference>
<dbReference type="PANTHER" id="PTHR43221:SF1">
    <property type="entry name" value="PROTEASE HTPX"/>
    <property type="match status" value="1"/>
</dbReference>
<gene>
    <name evidence="14" type="ORF">C1949_18990</name>
</gene>
<dbReference type="CDD" id="cd07328">
    <property type="entry name" value="M48_Ste24p_like"/>
    <property type="match status" value="1"/>
</dbReference>
<comment type="subcellular location">
    <subcellularLocation>
        <location evidence="2">Cell membrane</location>
        <topology evidence="2">Multi-pass membrane protein</topology>
    </subcellularLocation>
</comment>
<feature type="transmembrane region" description="Helical" evidence="12">
    <location>
        <begin position="28"/>
        <end position="54"/>
    </location>
</feature>
<evidence type="ECO:0000313" key="15">
    <source>
        <dbReference type="Proteomes" id="UP000243451"/>
    </source>
</evidence>
<keyword evidence="11 12" id="KW-0472">Membrane</keyword>
<keyword evidence="6" id="KW-0479">Metal-binding</keyword>
<evidence type="ECO:0000256" key="11">
    <source>
        <dbReference type="ARBA" id="ARBA00023136"/>
    </source>
</evidence>
<keyword evidence="9 12" id="KW-1133">Transmembrane helix</keyword>
<evidence type="ECO:0000256" key="12">
    <source>
        <dbReference type="SAM" id="Phobius"/>
    </source>
</evidence>
<organism evidence="14 15">
    <name type="scientific">Halopseudomonas oceani</name>
    <dbReference type="NCBI Taxonomy" id="1708783"/>
    <lineage>
        <taxon>Bacteria</taxon>
        <taxon>Pseudomonadati</taxon>
        <taxon>Pseudomonadota</taxon>
        <taxon>Gammaproteobacteria</taxon>
        <taxon>Pseudomonadales</taxon>
        <taxon>Pseudomonadaceae</taxon>
        <taxon>Halopseudomonas</taxon>
    </lineage>
</organism>
<keyword evidence="4" id="KW-0645">Protease</keyword>
<dbReference type="GO" id="GO:0005886">
    <property type="term" value="C:plasma membrane"/>
    <property type="evidence" value="ECO:0007669"/>
    <property type="project" value="UniProtKB-SubCell"/>
</dbReference>
<sequence length="617" mass="70019">MTNDEFDALVARLESQAVSRPLLYKMRVLMLALLGYGYITFMLIGLLLMTLLSLAVLKGIGLKLAIPLLILIWAVLKALWVKLEAPEGRRLTRKEAPALFAMIDDLRRRLKAPRFHRVLVTHDFNACVVQTPRLGIFGWHRNYLVIGLPLMKTLSVEQFRAVLAHEFGHLAGGHGRVSNWIYRLRLSWHTLMSSLTSEGRFGTFLFRRFFNWYVPYFTAYSFPLARANEYEADAAAARLTSPSSIAEALTAVNVVGRYLDERYWADIHRSASDLPRPAFAPYGSLADKVSVGLEDQPVQEWVSLALDRKTSSEDTHPALADRLKALDQAPQLSLPAEQDRADKLLGDSLSVVTGELDSRWEQSILPAWEERYQTAEKGRARLAELAAEIASGVELTDQRQYEHACLTEEFGDGADAALPMFRALQKASPDHPIPCYALGARLLQRNDPDGVALVKRAIELDDDARLNGYELLRDYYWGIGQEQQAHEWHAKLVERHHLLQCAQAERAQITLKDKLDPHGLDAEQLATLRAQLKGIRGLTRVYLLRKRLEAFPEHPLYVLGYCCTPWWGLRNRKRTKALAQRIVDTVSLPGEVFVLNVEGDNYRFGRKFFWKRGTKVL</sequence>
<reference evidence="14 15" key="1">
    <citation type="submission" date="2018-01" db="EMBL/GenBank/DDBJ databases">
        <title>Draft genome of the type strain Pseudomonas oceani DSM 100277 isolated from the deep water in Okinawa trough, northwestern Pacific Ocean.</title>
        <authorList>
            <person name="Gomila M."/>
            <person name="Mulet M."/>
            <person name="Garcia-Valdes E."/>
            <person name="Lalucat J."/>
        </authorList>
    </citation>
    <scope>NUCLEOTIDE SEQUENCE [LARGE SCALE GENOMIC DNA]</scope>
    <source>
        <strain evidence="14 15">DSM 100277</strain>
    </source>
</reference>
<dbReference type="GO" id="GO:0006508">
    <property type="term" value="P:proteolysis"/>
    <property type="evidence" value="ECO:0007669"/>
    <property type="project" value="UniProtKB-KW"/>
</dbReference>
<keyword evidence="7" id="KW-0378">Hydrolase</keyword>
<dbReference type="Pfam" id="PF01435">
    <property type="entry name" value="Peptidase_M48"/>
    <property type="match status" value="1"/>
</dbReference>
<evidence type="ECO:0000256" key="3">
    <source>
        <dbReference type="ARBA" id="ARBA00022475"/>
    </source>
</evidence>
<comment type="cofactor">
    <cofactor evidence="1">
        <name>Zn(2+)</name>
        <dbReference type="ChEBI" id="CHEBI:29105"/>
    </cofactor>
</comment>
<keyword evidence="10" id="KW-0482">Metalloprotease</keyword>
<dbReference type="InterPro" id="IPR001915">
    <property type="entry name" value="Peptidase_M48"/>
</dbReference>
<dbReference type="RefSeq" id="WP_104739940.1">
    <property type="nucleotide sequence ID" value="NZ_BMHR01000037.1"/>
</dbReference>
<evidence type="ECO:0000256" key="7">
    <source>
        <dbReference type="ARBA" id="ARBA00022801"/>
    </source>
</evidence>
<keyword evidence="8" id="KW-0862">Zinc</keyword>
<feature type="domain" description="Peptidase M48" evidence="13">
    <location>
        <begin position="138"/>
        <end position="328"/>
    </location>
</feature>
<keyword evidence="5 12" id="KW-0812">Transmembrane</keyword>
<keyword evidence="3" id="KW-1003">Cell membrane</keyword>
<dbReference type="PANTHER" id="PTHR43221">
    <property type="entry name" value="PROTEASE HTPX"/>
    <property type="match status" value="1"/>
</dbReference>
<evidence type="ECO:0000313" key="14">
    <source>
        <dbReference type="EMBL" id="POB00771.1"/>
    </source>
</evidence>
<dbReference type="GO" id="GO:0004222">
    <property type="term" value="F:metalloendopeptidase activity"/>
    <property type="evidence" value="ECO:0007669"/>
    <property type="project" value="InterPro"/>
</dbReference>
<evidence type="ECO:0000256" key="6">
    <source>
        <dbReference type="ARBA" id="ARBA00022723"/>
    </source>
</evidence>
<evidence type="ECO:0000256" key="8">
    <source>
        <dbReference type="ARBA" id="ARBA00022833"/>
    </source>
</evidence>
<evidence type="ECO:0000256" key="5">
    <source>
        <dbReference type="ARBA" id="ARBA00022692"/>
    </source>
</evidence>
<evidence type="ECO:0000256" key="1">
    <source>
        <dbReference type="ARBA" id="ARBA00001947"/>
    </source>
</evidence>
<dbReference type="OrthoDB" id="9789270at2"/>
<dbReference type="Gene3D" id="3.30.2010.10">
    <property type="entry name" value="Metalloproteases ('zincins'), catalytic domain"/>
    <property type="match status" value="1"/>
</dbReference>
<dbReference type="AlphaFoldDB" id="A0A2P4EQ79"/>
<comment type="caution">
    <text evidence="14">The sequence shown here is derived from an EMBL/GenBank/DDBJ whole genome shotgun (WGS) entry which is preliminary data.</text>
</comment>